<dbReference type="Pfam" id="PF05016">
    <property type="entry name" value="ParE_toxin"/>
    <property type="match status" value="1"/>
</dbReference>
<name>A0ABD4TLQ1_9EURY</name>
<dbReference type="Proteomes" id="UP001524383">
    <property type="component" value="Unassembled WGS sequence"/>
</dbReference>
<protein>
    <submittedName>
        <fullName evidence="2">Type II toxin-antitoxin system RelE/ParE family toxin</fullName>
    </submittedName>
</protein>
<sequence length="111" mass="12846">MNLYVSSNVKSRYRVEITTVAERDIEEIWEYISQDNAERATASIFDLEKSIAGLSTLPLRCSLVPENEILGTAYRHLLYGNYRIIFRVFGSKAIILRVVHKGRLLDTRFFC</sequence>
<evidence type="ECO:0000256" key="1">
    <source>
        <dbReference type="ARBA" id="ARBA00022649"/>
    </source>
</evidence>
<gene>
    <name evidence="2" type="ORF">FTO68_04390</name>
</gene>
<dbReference type="InterPro" id="IPR035093">
    <property type="entry name" value="RelE/ParE_toxin_dom_sf"/>
</dbReference>
<comment type="caution">
    <text evidence="2">The sequence shown here is derived from an EMBL/GenBank/DDBJ whole genome shotgun (WGS) entry which is preliminary data.</text>
</comment>
<keyword evidence="1" id="KW-1277">Toxin-antitoxin system</keyword>
<dbReference type="EMBL" id="VOTZ01000007">
    <property type="protein sequence ID" value="MCQ1538230.1"/>
    <property type="molecule type" value="Genomic_DNA"/>
</dbReference>
<reference evidence="2 3" key="1">
    <citation type="submission" date="2019-08" db="EMBL/GenBank/DDBJ databases">
        <authorList>
            <person name="Chen S.-C."/>
            <person name="Lai M.-C."/>
            <person name="You Y.-T."/>
        </authorList>
    </citation>
    <scope>NUCLEOTIDE SEQUENCE [LARGE SCALE GENOMIC DNA]</scope>
    <source>
        <strain evidence="2 3">P2F9704a</strain>
    </source>
</reference>
<proteinExistence type="predicted"/>
<accession>A0ABD4TLQ1</accession>
<evidence type="ECO:0000313" key="3">
    <source>
        <dbReference type="Proteomes" id="UP001524383"/>
    </source>
</evidence>
<dbReference type="Gene3D" id="3.30.2310.20">
    <property type="entry name" value="RelE-like"/>
    <property type="match status" value="1"/>
</dbReference>
<evidence type="ECO:0000313" key="2">
    <source>
        <dbReference type="EMBL" id="MCQ1538230.1"/>
    </source>
</evidence>
<dbReference type="InterPro" id="IPR007712">
    <property type="entry name" value="RelE/ParE_toxin"/>
</dbReference>
<organism evidence="2 3">
    <name type="scientific">Methanocalculus taiwanensis</name>
    <dbReference type="NCBI Taxonomy" id="106207"/>
    <lineage>
        <taxon>Archaea</taxon>
        <taxon>Methanobacteriati</taxon>
        <taxon>Methanobacteriota</taxon>
        <taxon>Stenosarchaea group</taxon>
        <taxon>Methanomicrobia</taxon>
        <taxon>Methanomicrobiales</taxon>
        <taxon>Methanocalculaceae</taxon>
        <taxon>Methanocalculus</taxon>
    </lineage>
</organism>
<keyword evidence="3" id="KW-1185">Reference proteome</keyword>
<dbReference type="AlphaFoldDB" id="A0ABD4TLQ1"/>